<feature type="chain" id="PRO_5046889697" description="DUF2502 domain-containing protein" evidence="2">
    <location>
        <begin position="23"/>
        <end position="98"/>
    </location>
</feature>
<evidence type="ECO:0000313" key="4">
    <source>
        <dbReference type="Proteomes" id="UP001157167"/>
    </source>
</evidence>
<evidence type="ECO:0008006" key="5">
    <source>
        <dbReference type="Google" id="ProtNLM"/>
    </source>
</evidence>
<dbReference type="Pfam" id="PF10697">
    <property type="entry name" value="DUF2502"/>
    <property type="match status" value="1"/>
</dbReference>
<comment type="caution">
    <text evidence="3">The sequence shown here is derived from an EMBL/GenBank/DDBJ whole genome shotgun (WGS) entry which is preliminary data.</text>
</comment>
<sequence>MRPILCLPFLLVATLAAAPASAIDVDLSIRAPGVSLYIGDRNPDGRYWDGDRWRDEGWWRDNCHRYEGRKNFRGRCEPHPGRGNEGHCPPGQAKKGRC</sequence>
<dbReference type="RefSeq" id="WP_284189645.1">
    <property type="nucleotide sequence ID" value="NZ_BSPX01000096.1"/>
</dbReference>
<evidence type="ECO:0000256" key="2">
    <source>
        <dbReference type="SAM" id="SignalP"/>
    </source>
</evidence>
<organism evidence="3 4">
    <name type="scientific">Zoogloea oryzae</name>
    <dbReference type="NCBI Taxonomy" id="310767"/>
    <lineage>
        <taxon>Bacteria</taxon>
        <taxon>Pseudomonadati</taxon>
        <taxon>Pseudomonadota</taxon>
        <taxon>Betaproteobacteria</taxon>
        <taxon>Rhodocyclales</taxon>
        <taxon>Zoogloeaceae</taxon>
        <taxon>Zoogloea</taxon>
    </lineage>
</organism>
<dbReference type="Proteomes" id="UP001157167">
    <property type="component" value="Unassembled WGS sequence"/>
</dbReference>
<gene>
    <name evidence="3" type="ORF">GCM10007933_39620</name>
</gene>
<reference evidence="4" key="1">
    <citation type="journal article" date="2019" name="Int. J. Syst. Evol. Microbiol.">
        <title>The Global Catalogue of Microorganisms (GCM) 10K type strain sequencing project: providing services to taxonomists for standard genome sequencing and annotation.</title>
        <authorList>
            <consortium name="The Broad Institute Genomics Platform"/>
            <consortium name="The Broad Institute Genome Sequencing Center for Infectious Disease"/>
            <person name="Wu L."/>
            <person name="Ma J."/>
        </authorList>
    </citation>
    <scope>NUCLEOTIDE SEQUENCE [LARGE SCALE GENOMIC DNA]</scope>
    <source>
        <strain evidence="4">NBRC 102407</strain>
    </source>
</reference>
<feature type="compositionally biased region" description="Basic and acidic residues" evidence="1">
    <location>
        <begin position="74"/>
        <end position="85"/>
    </location>
</feature>
<name>A0ABQ6FJN1_9RHOO</name>
<feature type="signal peptide" evidence="2">
    <location>
        <begin position="1"/>
        <end position="22"/>
    </location>
</feature>
<protein>
    <recommendedName>
        <fullName evidence="5">DUF2502 domain-containing protein</fullName>
    </recommendedName>
</protein>
<dbReference type="InterPro" id="IPR019638">
    <property type="entry name" value="DUF2502"/>
</dbReference>
<evidence type="ECO:0000256" key="1">
    <source>
        <dbReference type="SAM" id="MobiDB-lite"/>
    </source>
</evidence>
<dbReference type="EMBL" id="BSPX01000096">
    <property type="protein sequence ID" value="GLT24481.1"/>
    <property type="molecule type" value="Genomic_DNA"/>
</dbReference>
<keyword evidence="2" id="KW-0732">Signal</keyword>
<accession>A0ABQ6FJN1</accession>
<keyword evidence="4" id="KW-1185">Reference proteome</keyword>
<proteinExistence type="predicted"/>
<evidence type="ECO:0000313" key="3">
    <source>
        <dbReference type="EMBL" id="GLT24481.1"/>
    </source>
</evidence>
<feature type="region of interest" description="Disordered" evidence="1">
    <location>
        <begin position="74"/>
        <end position="98"/>
    </location>
</feature>